<dbReference type="STRING" id="1519643.SAMN06295933_0104"/>
<evidence type="ECO:0000313" key="10">
    <source>
        <dbReference type="EMBL" id="SME88025.1"/>
    </source>
</evidence>
<dbReference type="InterPro" id="IPR032466">
    <property type="entry name" value="Metal_Hydrolase"/>
</dbReference>
<evidence type="ECO:0000256" key="4">
    <source>
        <dbReference type="ARBA" id="ARBA00022801"/>
    </source>
</evidence>
<keyword evidence="5" id="KW-0369">Histidine metabolism</keyword>
<dbReference type="EMBL" id="FWZU01000001">
    <property type="protein sequence ID" value="SME88025.1"/>
    <property type="molecule type" value="Genomic_DNA"/>
</dbReference>
<dbReference type="PANTHER" id="PTHR42752">
    <property type="entry name" value="IMIDAZOLONEPROPIONASE"/>
    <property type="match status" value="1"/>
</dbReference>
<dbReference type="PANTHER" id="PTHR42752:SF1">
    <property type="entry name" value="IMIDAZOLONEPROPIONASE-RELATED"/>
    <property type="match status" value="1"/>
</dbReference>
<keyword evidence="4" id="KW-0378">Hydrolase</keyword>
<gene>
    <name evidence="10" type="ORF">SAMN06295933_0104</name>
</gene>
<dbReference type="AlphaFoldDB" id="A0A1X7C192"/>
<proteinExistence type="predicted"/>
<keyword evidence="3" id="KW-0479">Metal-binding</keyword>
<evidence type="ECO:0000256" key="8">
    <source>
        <dbReference type="NCBIfam" id="TIGR01224"/>
    </source>
</evidence>
<evidence type="ECO:0000256" key="2">
    <source>
        <dbReference type="ARBA" id="ARBA00012864"/>
    </source>
</evidence>
<dbReference type="InterPro" id="IPR011059">
    <property type="entry name" value="Metal-dep_hydrolase_composite"/>
</dbReference>
<name>A0A1X7C192_9BACT</name>
<organism evidence="10 11">
    <name type="scientific">Desulfovibrio gilichinskyi</name>
    <dbReference type="NCBI Taxonomy" id="1519643"/>
    <lineage>
        <taxon>Bacteria</taxon>
        <taxon>Pseudomonadati</taxon>
        <taxon>Thermodesulfobacteriota</taxon>
        <taxon>Desulfovibrionia</taxon>
        <taxon>Desulfovibrionales</taxon>
        <taxon>Desulfovibrionaceae</taxon>
        <taxon>Desulfovibrio</taxon>
    </lineage>
</organism>
<evidence type="ECO:0000259" key="9">
    <source>
        <dbReference type="Pfam" id="PF01979"/>
    </source>
</evidence>
<dbReference type="OrthoDB" id="5485695at2"/>
<dbReference type="Proteomes" id="UP000192906">
    <property type="component" value="Unassembled WGS sequence"/>
</dbReference>
<accession>A0A1X7C192</accession>
<dbReference type="Pfam" id="PF01979">
    <property type="entry name" value="Amidohydro_1"/>
    <property type="match status" value="1"/>
</dbReference>
<keyword evidence="6" id="KW-0862">Zinc</keyword>
<evidence type="ECO:0000256" key="7">
    <source>
        <dbReference type="ARBA" id="ARBA00023004"/>
    </source>
</evidence>
<dbReference type="Gene3D" id="2.30.40.10">
    <property type="entry name" value="Urease, subunit C, domain 1"/>
    <property type="match status" value="1"/>
</dbReference>
<dbReference type="InterPro" id="IPR005920">
    <property type="entry name" value="HutI"/>
</dbReference>
<dbReference type="RefSeq" id="WP_085096772.1">
    <property type="nucleotide sequence ID" value="NZ_FWZU01000001.1"/>
</dbReference>
<comment type="pathway">
    <text evidence="1">Amino-acid degradation.</text>
</comment>
<dbReference type="GO" id="GO:0019556">
    <property type="term" value="P:L-histidine catabolic process to glutamate and formamide"/>
    <property type="evidence" value="ECO:0007669"/>
    <property type="project" value="UniProtKB-UniRule"/>
</dbReference>
<dbReference type="GO" id="GO:0005737">
    <property type="term" value="C:cytoplasm"/>
    <property type="evidence" value="ECO:0007669"/>
    <property type="project" value="UniProtKB-UniRule"/>
</dbReference>
<evidence type="ECO:0000256" key="6">
    <source>
        <dbReference type="ARBA" id="ARBA00022833"/>
    </source>
</evidence>
<evidence type="ECO:0000256" key="5">
    <source>
        <dbReference type="ARBA" id="ARBA00022808"/>
    </source>
</evidence>
<dbReference type="SUPFAM" id="SSF51556">
    <property type="entry name" value="Metallo-dependent hydrolases"/>
    <property type="match status" value="1"/>
</dbReference>
<reference evidence="11" key="1">
    <citation type="submission" date="2017-04" db="EMBL/GenBank/DDBJ databases">
        <authorList>
            <person name="Varghese N."/>
            <person name="Submissions S."/>
        </authorList>
    </citation>
    <scope>NUCLEOTIDE SEQUENCE [LARGE SCALE GENOMIC DNA]</scope>
    <source>
        <strain evidence="11">K3S</strain>
    </source>
</reference>
<keyword evidence="11" id="KW-1185">Reference proteome</keyword>
<keyword evidence="7" id="KW-0408">Iron</keyword>
<dbReference type="GO" id="GO:0050480">
    <property type="term" value="F:imidazolonepropionase activity"/>
    <property type="evidence" value="ECO:0007669"/>
    <property type="project" value="UniProtKB-UniRule"/>
</dbReference>
<dbReference type="Gene3D" id="3.20.20.140">
    <property type="entry name" value="Metal-dependent hydrolases"/>
    <property type="match status" value="1"/>
</dbReference>
<evidence type="ECO:0000256" key="1">
    <source>
        <dbReference type="ARBA" id="ARBA00005023"/>
    </source>
</evidence>
<dbReference type="SUPFAM" id="SSF51338">
    <property type="entry name" value="Composite domain of metallo-dependent hydrolases"/>
    <property type="match status" value="1"/>
</dbReference>
<sequence length="417" mass="44560">MSDDLTIVHASSLACIFDHNKPRAGKAQSELDIIHDGGIAIRNGKIVAVGSTDMILRDYSDGGTVLDASGKTIIPGLVECHSHPIFAGNRHWEYVRRLEGATGKEIRAEGGGIWSTIVNTRKAGDDELIYNAVRAFELIAAGGVTTLEVKSGYGLDRDGELRLLRLLNEAAKQTKMDIVITFLGAHIAPQDGRSTDDFVLSVKNEMIPAVLEQNIAVAHDLSCENGDFSAQQAKMLIDYSNELGFPVHVHADASSDSKGWRTAVEGGVLSADHLTYTPDSEIVSVGATDTVAVLLPVAEQFYLDERKANGKLFIENNVPVAVATDYCSSFQATSLPLTIAAACSWFKFTPAQAIVGATLNAAYALGKNHDRGSLDIGKKGDLTIFNCEHPNQLGTSIGAPIVDAAISSGSVIWENKQ</sequence>
<dbReference type="InterPro" id="IPR006680">
    <property type="entry name" value="Amidohydro-rel"/>
</dbReference>
<feature type="domain" description="Amidohydrolase-related" evidence="9">
    <location>
        <begin position="73"/>
        <end position="390"/>
    </location>
</feature>
<evidence type="ECO:0000313" key="11">
    <source>
        <dbReference type="Proteomes" id="UP000192906"/>
    </source>
</evidence>
<evidence type="ECO:0000256" key="3">
    <source>
        <dbReference type="ARBA" id="ARBA00022723"/>
    </source>
</evidence>
<dbReference type="EC" id="3.5.2.7" evidence="2 8"/>
<dbReference type="NCBIfam" id="TIGR01224">
    <property type="entry name" value="hutI"/>
    <property type="match status" value="1"/>
</dbReference>
<protein>
    <recommendedName>
        <fullName evidence="2 8">Imidazolonepropionase</fullName>
        <ecNumber evidence="2 8">3.5.2.7</ecNumber>
    </recommendedName>
</protein>
<dbReference type="GO" id="GO:0046872">
    <property type="term" value="F:metal ion binding"/>
    <property type="evidence" value="ECO:0007669"/>
    <property type="project" value="UniProtKB-KW"/>
</dbReference>